<name>S5SZM0_9CORY</name>
<dbReference type="HOGENOM" id="CLU_1977809_0_0_11"/>
<feature type="region of interest" description="Disordered" evidence="1">
    <location>
        <begin position="106"/>
        <end position="126"/>
    </location>
</feature>
<protein>
    <submittedName>
        <fullName evidence="2">Uncharacterized protein</fullName>
    </submittedName>
</protein>
<dbReference type="Proteomes" id="UP000015388">
    <property type="component" value="Chromosome"/>
</dbReference>
<feature type="region of interest" description="Disordered" evidence="1">
    <location>
        <begin position="1"/>
        <end position="25"/>
    </location>
</feature>
<proteinExistence type="predicted"/>
<dbReference type="STRING" id="1224163.B841_01185"/>
<dbReference type="EMBL" id="CP003924">
    <property type="protein sequence ID" value="AGS33720.1"/>
    <property type="molecule type" value="Genomic_DNA"/>
</dbReference>
<organism evidence="2 3">
    <name type="scientific">Corynebacterium maris DSM 45190</name>
    <dbReference type="NCBI Taxonomy" id="1224163"/>
    <lineage>
        <taxon>Bacteria</taxon>
        <taxon>Bacillati</taxon>
        <taxon>Actinomycetota</taxon>
        <taxon>Actinomycetes</taxon>
        <taxon>Mycobacteriales</taxon>
        <taxon>Corynebacteriaceae</taxon>
        <taxon>Corynebacterium</taxon>
    </lineage>
</organism>
<reference evidence="2 3" key="1">
    <citation type="submission" date="2012-11" db="EMBL/GenBank/DDBJ databases">
        <title>The complete genome sequence of Corynebacterium maris Coryn-1 (=DSM 45190).</title>
        <authorList>
            <person name="Schaffert L."/>
            <person name="Albersmeier A."/>
            <person name="Kalinowski J."/>
            <person name="Ruckert C."/>
        </authorList>
    </citation>
    <scope>NUCLEOTIDE SEQUENCE [LARGE SCALE GENOMIC DNA]</scope>
    <source>
        <strain evidence="3">Coryn-1</strain>
    </source>
</reference>
<gene>
    <name evidence="2" type="ORF">B841_01185</name>
</gene>
<evidence type="ECO:0000313" key="2">
    <source>
        <dbReference type="EMBL" id="AGS33720.1"/>
    </source>
</evidence>
<evidence type="ECO:0000313" key="3">
    <source>
        <dbReference type="Proteomes" id="UP000015388"/>
    </source>
</evidence>
<dbReference type="AlphaFoldDB" id="S5SZM0"/>
<accession>S5SZM0</accession>
<evidence type="ECO:0000256" key="1">
    <source>
        <dbReference type="SAM" id="MobiDB-lite"/>
    </source>
</evidence>
<keyword evidence="3" id="KW-1185">Reference proteome</keyword>
<dbReference type="KEGG" id="cmd:B841_01185"/>
<dbReference type="PATRIC" id="fig|1224163.3.peg.237"/>
<sequence>MALPLAACTIPSEGGSTTGTAADAPPVTVTETATETEVEQQETTVTDTSTIAETTVTETATRWAIGDPAEATNPNEQLFGPYPEQDECEELAGTDCVERDDGWYLDLRDDDEPASPSESETADDTD</sequence>